<dbReference type="AlphaFoldDB" id="A0AA88A4C5"/>
<accession>A0AA88A4C5</accession>
<name>A0AA88A4C5_FICCA</name>
<dbReference type="Proteomes" id="UP001187192">
    <property type="component" value="Unassembled WGS sequence"/>
</dbReference>
<evidence type="ECO:0000313" key="2">
    <source>
        <dbReference type="Proteomes" id="UP001187192"/>
    </source>
</evidence>
<gene>
    <name evidence="1" type="ORF">TIFTF001_018455</name>
</gene>
<protein>
    <submittedName>
        <fullName evidence="1">Uncharacterized protein</fullName>
    </submittedName>
</protein>
<evidence type="ECO:0000313" key="1">
    <source>
        <dbReference type="EMBL" id="GMN49289.1"/>
    </source>
</evidence>
<dbReference type="EMBL" id="BTGU01000030">
    <property type="protein sequence ID" value="GMN49289.1"/>
    <property type="molecule type" value="Genomic_DNA"/>
</dbReference>
<comment type="caution">
    <text evidence="1">The sequence shown here is derived from an EMBL/GenBank/DDBJ whole genome shotgun (WGS) entry which is preliminary data.</text>
</comment>
<keyword evidence="2" id="KW-1185">Reference proteome</keyword>
<reference evidence="1" key="1">
    <citation type="submission" date="2023-07" db="EMBL/GenBank/DDBJ databases">
        <title>draft genome sequence of fig (Ficus carica).</title>
        <authorList>
            <person name="Takahashi T."/>
            <person name="Nishimura K."/>
        </authorList>
    </citation>
    <scope>NUCLEOTIDE SEQUENCE</scope>
</reference>
<sequence length="50" mass="5474">MMVVRLDLRGGVLRLDTAMAMTANGTRAKATNTKVAQCMKRFFSVALILT</sequence>
<proteinExistence type="predicted"/>
<organism evidence="1 2">
    <name type="scientific">Ficus carica</name>
    <name type="common">Common fig</name>
    <dbReference type="NCBI Taxonomy" id="3494"/>
    <lineage>
        <taxon>Eukaryota</taxon>
        <taxon>Viridiplantae</taxon>
        <taxon>Streptophyta</taxon>
        <taxon>Embryophyta</taxon>
        <taxon>Tracheophyta</taxon>
        <taxon>Spermatophyta</taxon>
        <taxon>Magnoliopsida</taxon>
        <taxon>eudicotyledons</taxon>
        <taxon>Gunneridae</taxon>
        <taxon>Pentapetalae</taxon>
        <taxon>rosids</taxon>
        <taxon>fabids</taxon>
        <taxon>Rosales</taxon>
        <taxon>Moraceae</taxon>
        <taxon>Ficeae</taxon>
        <taxon>Ficus</taxon>
    </lineage>
</organism>